<dbReference type="PANTHER" id="PTHR17224">
    <property type="entry name" value="PEPTIDYL-TRNA HYDROLASE"/>
    <property type="match status" value="1"/>
</dbReference>
<dbReference type="HAMAP" id="MF_00083">
    <property type="entry name" value="Pept_tRNA_hydro_bact"/>
    <property type="match status" value="1"/>
</dbReference>
<feature type="binding site" evidence="7">
    <location>
        <position position="115"/>
    </location>
    <ligand>
        <name>tRNA</name>
        <dbReference type="ChEBI" id="CHEBI:17843"/>
    </ligand>
</feature>
<feature type="site" description="Stabilizes the basic form of H active site to accept a proton" evidence="7">
    <location>
        <position position="95"/>
    </location>
</feature>
<comment type="caution">
    <text evidence="10">The sequence shown here is derived from an EMBL/GenBank/DDBJ whole genome shotgun (WGS) entry which is preliminary data.</text>
</comment>
<evidence type="ECO:0000256" key="5">
    <source>
        <dbReference type="ARBA" id="ARBA00038063"/>
    </source>
</evidence>
<evidence type="ECO:0000313" key="11">
    <source>
        <dbReference type="Proteomes" id="UP001595897"/>
    </source>
</evidence>
<dbReference type="Gene3D" id="3.40.50.1470">
    <property type="entry name" value="Peptidyl-tRNA hydrolase"/>
    <property type="match status" value="1"/>
</dbReference>
<comment type="catalytic activity">
    <reaction evidence="7 8">
        <text>an N-acyl-L-alpha-aminoacyl-tRNA + H2O = an N-acyl-L-amino acid + a tRNA + H(+)</text>
        <dbReference type="Rhea" id="RHEA:54448"/>
        <dbReference type="Rhea" id="RHEA-COMP:10123"/>
        <dbReference type="Rhea" id="RHEA-COMP:13883"/>
        <dbReference type="ChEBI" id="CHEBI:15377"/>
        <dbReference type="ChEBI" id="CHEBI:15378"/>
        <dbReference type="ChEBI" id="CHEBI:59874"/>
        <dbReference type="ChEBI" id="CHEBI:78442"/>
        <dbReference type="ChEBI" id="CHEBI:138191"/>
        <dbReference type="EC" id="3.1.1.29"/>
    </reaction>
</comment>
<dbReference type="GO" id="GO:0004045">
    <property type="term" value="F:peptidyl-tRNA hydrolase activity"/>
    <property type="evidence" value="ECO:0007669"/>
    <property type="project" value="UniProtKB-EC"/>
</dbReference>
<dbReference type="SUPFAM" id="SSF53178">
    <property type="entry name" value="Peptidyl-tRNA hydrolase-like"/>
    <property type="match status" value="1"/>
</dbReference>
<protein>
    <recommendedName>
        <fullName evidence="6 7">Peptidyl-tRNA hydrolase</fullName>
        <shortName evidence="7">Pth</shortName>
        <ecNumber evidence="1 7">3.1.1.29</ecNumber>
    </recommendedName>
</protein>
<comment type="subunit">
    <text evidence="7">Monomer.</text>
</comment>
<comment type="function">
    <text evidence="7">Catalyzes the release of premature peptidyl moieties from peptidyl-tRNA molecules trapped in stalled 50S ribosomal subunits, and thus maintains levels of free tRNAs and 50S ribosomes.</text>
</comment>
<reference evidence="11" key="1">
    <citation type="journal article" date="2019" name="Int. J. Syst. Evol. Microbiol.">
        <title>The Global Catalogue of Microorganisms (GCM) 10K type strain sequencing project: providing services to taxonomists for standard genome sequencing and annotation.</title>
        <authorList>
            <consortium name="The Broad Institute Genomics Platform"/>
            <consortium name="The Broad Institute Genome Sequencing Center for Infectious Disease"/>
            <person name="Wu L."/>
            <person name="Ma J."/>
        </authorList>
    </citation>
    <scope>NUCLEOTIDE SEQUENCE [LARGE SCALE GENOMIC DNA]</scope>
    <source>
        <strain evidence="11">KACC 12507</strain>
    </source>
</reference>
<dbReference type="Pfam" id="PF01195">
    <property type="entry name" value="Pept_tRNA_hydro"/>
    <property type="match status" value="1"/>
</dbReference>
<gene>
    <name evidence="7 10" type="primary">pth</name>
    <name evidence="10" type="ORF">ACFO4O_05950</name>
</gene>
<feature type="active site" description="Proton acceptor" evidence="7">
    <location>
        <position position="22"/>
    </location>
</feature>
<evidence type="ECO:0000256" key="8">
    <source>
        <dbReference type="RuleBase" id="RU000673"/>
    </source>
</evidence>
<evidence type="ECO:0000256" key="3">
    <source>
        <dbReference type="ARBA" id="ARBA00022801"/>
    </source>
</evidence>
<keyword evidence="11" id="KW-1185">Reference proteome</keyword>
<keyword evidence="2 7" id="KW-0820">tRNA-binding</keyword>
<evidence type="ECO:0000256" key="6">
    <source>
        <dbReference type="ARBA" id="ARBA00050038"/>
    </source>
</evidence>
<dbReference type="PANTHER" id="PTHR17224:SF1">
    <property type="entry name" value="PEPTIDYL-TRNA HYDROLASE"/>
    <property type="match status" value="1"/>
</dbReference>
<dbReference type="PROSITE" id="PS01195">
    <property type="entry name" value="PEPT_TRNA_HYDROL_1"/>
    <property type="match status" value="1"/>
</dbReference>
<comment type="subcellular location">
    <subcellularLocation>
        <location evidence="7">Cytoplasm</location>
    </subcellularLocation>
</comment>
<dbReference type="NCBIfam" id="TIGR00447">
    <property type="entry name" value="pth"/>
    <property type="match status" value="1"/>
</dbReference>
<dbReference type="InterPro" id="IPR036416">
    <property type="entry name" value="Pept_tRNA_hydro_sf"/>
</dbReference>
<evidence type="ECO:0000256" key="2">
    <source>
        <dbReference type="ARBA" id="ARBA00022555"/>
    </source>
</evidence>
<dbReference type="Proteomes" id="UP001595897">
    <property type="component" value="Unassembled WGS sequence"/>
</dbReference>
<evidence type="ECO:0000313" key="10">
    <source>
        <dbReference type="EMBL" id="MFC4699699.1"/>
    </source>
</evidence>
<dbReference type="InterPro" id="IPR018171">
    <property type="entry name" value="Pept_tRNA_hydro_CS"/>
</dbReference>
<comment type="similarity">
    <text evidence="5 7 9">Belongs to the PTH family.</text>
</comment>
<dbReference type="CDD" id="cd00462">
    <property type="entry name" value="PTH"/>
    <property type="match status" value="1"/>
</dbReference>
<feature type="site" description="Discriminates between blocked and unblocked aminoacyl-tRNA" evidence="7">
    <location>
        <position position="12"/>
    </location>
</feature>
<dbReference type="EMBL" id="JBHSGU010000002">
    <property type="protein sequence ID" value="MFC4699699.1"/>
    <property type="molecule type" value="Genomic_DNA"/>
</dbReference>
<evidence type="ECO:0000256" key="1">
    <source>
        <dbReference type="ARBA" id="ARBA00013260"/>
    </source>
</evidence>
<keyword evidence="7" id="KW-0963">Cytoplasm</keyword>
<keyword evidence="4 7" id="KW-0694">RNA-binding</keyword>
<dbReference type="EC" id="3.1.1.29" evidence="1 7"/>
<evidence type="ECO:0000256" key="4">
    <source>
        <dbReference type="ARBA" id="ARBA00022884"/>
    </source>
</evidence>
<sequence>MSDIRLIVGLGNPGPEYQNTRHNAGAMLVESLASWFNIPLKYEAKFFGFTGRGIIEGKDIRLLIPTTFMNKSGQAVGAMCTFYKVLPNELLVAYDELDFEPGIAKFKIGGSSSQNGIRDIVRCLANQKDFLRLRVGIGHPGHKSKVTGHVLSKAPANEQALIEGAIDESIRCIQLLLKQDLPKAQQRLHAYNAAS</sequence>
<feature type="binding site" evidence="7">
    <location>
        <position position="68"/>
    </location>
    <ligand>
        <name>tRNA</name>
        <dbReference type="ChEBI" id="CHEBI:17843"/>
    </ligand>
</feature>
<comment type="function">
    <text evidence="7">Hydrolyzes ribosome-free peptidyl-tRNAs (with 1 or more amino acids incorporated), which drop off the ribosome during protein synthesis, or as a result of ribosome stalling.</text>
</comment>
<proteinExistence type="inferred from homology"/>
<keyword evidence="3 7" id="KW-0378">Hydrolase</keyword>
<evidence type="ECO:0000256" key="7">
    <source>
        <dbReference type="HAMAP-Rule" id="MF_00083"/>
    </source>
</evidence>
<evidence type="ECO:0000256" key="9">
    <source>
        <dbReference type="RuleBase" id="RU004320"/>
    </source>
</evidence>
<dbReference type="RefSeq" id="WP_382406465.1">
    <property type="nucleotide sequence ID" value="NZ_JBHSGU010000002.1"/>
</dbReference>
<feature type="binding site" evidence="7">
    <location>
        <position position="17"/>
    </location>
    <ligand>
        <name>tRNA</name>
        <dbReference type="ChEBI" id="CHEBI:17843"/>
    </ligand>
</feature>
<organism evidence="10 11">
    <name type="scientific">Glaciecola siphonariae</name>
    <dbReference type="NCBI Taxonomy" id="521012"/>
    <lineage>
        <taxon>Bacteria</taxon>
        <taxon>Pseudomonadati</taxon>
        <taxon>Pseudomonadota</taxon>
        <taxon>Gammaproteobacteria</taxon>
        <taxon>Alteromonadales</taxon>
        <taxon>Alteromonadaceae</taxon>
        <taxon>Glaciecola</taxon>
    </lineage>
</organism>
<accession>A0ABV9LU29</accession>
<dbReference type="InterPro" id="IPR001328">
    <property type="entry name" value="Pept_tRNA_hydro"/>
</dbReference>
<feature type="binding site" evidence="7">
    <location>
        <position position="70"/>
    </location>
    <ligand>
        <name>tRNA</name>
        <dbReference type="ChEBI" id="CHEBI:17843"/>
    </ligand>
</feature>
<name>A0ABV9LU29_9ALTE</name>